<reference evidence="2" key="1">
    <citation type="journal article" date="2020" name="mSystems">
        <title>Genome- and Community-Level Interaction Insights into Carbon Utilization and Element Cycling Functions of Hydrothermarchaeota in Hydrothermal Sediment.</title>
        <authorList>
            <person name="Zhou Z."/>
            <person name="Liu Y."/>
            <person name="Xu W."/>
            <person name="Pan J."/>
            <person name="Luo Z.H."/>
            <person name="Li M."/>
        </authorList>
    </citation>
    <scope>NUCLEOTIDE SEQUENCE [LARGE SCALE GENOMIC DNA]</scope>
    <source>
        <strain evidence="2">SpSt-500</strain>
    </source>
</reference>
<protein>
    <submittedName>
        <fullName evidence="2">Uncharacterized protein</fullName>
    </submittedName>
</protein>
<organism evidence="2">
    <name type="scientific">Ignavibacterium album</name>
    <dbReference type="NCBI Taxonomy" id="591197"/>
    <lineage>
        <taxon>Bacteria</taxon>
        <taxon>Pseudomonadati</taxon>
        <taxon>Ignavibacteriota</taxon>
        <taxon>Ignavibacteria</taxon>
        <taxon>Ignavibacteriales</taxon>
        <taxon>Ignavibacteriaceae</taxon>
        <taxon>Ignavibacterium</taxon>
    </lineage>
</organism>
<dbReference type="NCBIfam" id="NF045524">
    <property type="entry name" value="MXAN_6640_HExxH"/>
    <property type="match status" value="1"/>
</dbReference>
<evidence type="ECO:0000256" key="1">
    <source>
        <dbReference type="SAM" id="SignalP"/>
    </source>
</evidence>
<keyword evidence="1" id="KW-0732">Signal</keyword>
<dbReference type="EMBL" id="DSVI01000027">
    <property type="protein sequence ID" value="HGT49298.1"/>
    <property type="molecule type" value="Genomic_DNA"/>
</dbReference>
<proteinExistence type="predicted"/>
<gene>
    <name evidence="2" type="ORF">ENS56_14765</name>
</gene>
<comment type="caution">
    <text evidence="2">The sequence shown here is derived from an EMBL/GenBank/DDBJ whole genome shotgun (WGS) entry which is preliminary data.</text>
</comment>
<evidence type="ECO:0000313" key="2">
    <source>
        <dbReference type="EMBL" id="HGT49298.1"/>
    </source>
</evidence>
<name>A0A832G8P4_9BACT</name>
<dbReference type="AlphaFoldDB" id="A0A832G8P4"/>
<accession>A0A832G8P4</accession>
<feature type="chain" id="PRO_5032401540" evidence="1">
    <location>
        <begin position="20"/>
        <end position="555"/>
    </location>
</feature>
<feature type="signal peptide" evidence="1">
    <location>
        <begin position="1"/>
        <end position="19"/>
    </location>
</feature>
<sequence length="555" mass="63689">MIKKIALSFIIIFYSVSLAQELTQQKLDSLFNLFVYVRSEDKIKSEKPANFSQQPEKCGFELVNTIALNIDKFLPEQQSILKALLQRPILQKSIVTPRGYFRIHYDETGVNAPKYSLTQLALALDSAYNFEINFLGYPPPPVDNINGGDSKYDIYILDLGGSYYGYTQFEDDLGGGKYTSFTVIDNDYQGYYTTGINGARVTVAHEFHHAIQVGNYIYRESDLFYYEITSTAMEEFVFDDVNDYYAYMSDYFSNPTRPFILNNGYNLAVWNIFLKERFGFDILKRQWELMPSARALNAINISLNEYNSTLRNELNRFGVWTYFTNYRSIPGKFFDEAANYPLIRTSTPMVFNPPSKSFSMSTRPTTNYFLRIIDGRDTLISIISNSDFVSGTDSANNFFNFEYILYSDTSIGERKLSGFYSATLNASPQNFWSASEILNNLVVNGDSTFKFSDDEEIFAFPNPYRYNKKYGLGNFVYIQIQNSELGDEVDFSVFTTSMQLVFNSRESVSFLPNGAKGIKYEVKNFDKKHLGSGVYIYAIKKQDKTISGKFVVFNE</sequence>